<geneLocation type="plasmid" evidence="7">
    <name>Drgb1</name>
</geneLocation>
<accession>A0A0K0MPT3</accession>
<keyword evidence="4" id="KW-0234">DNA repair</keyword>
<dbReference type="Gene3D" id="3.30.70.270">
    <property type="match status" value="1"/>
</dbReference>
<dbReference type="InterPro" id="IPR017961">
    <property type="entry name" value="DNA_pol_Y-fam_little_finger"/>
</dbReference>
<feature type="domain" description="UmuC" evidence="6">
    <location>
        <begin position="2"/>
        <end position="187"/>
    </location>
</feature>
<keyword evidence="7" id="KW-0548">Nucleotidyltransferase</keyword>
<proteinExistence type="inferred from homology"/>
<dbReference type="RefSeq" id="WP_181374621.1">
    <property type="nucleotide sequence ID" value="NZ_KP942676.1"/>
</dbReference>
<keyword evidence="7" id="KW-0808">Transferase</keyword>
<dbReference type="PROSITE" id="PS50173">
    <property type="entry name" value="UMUC"/>
    <property type="match status" value="1"/>
</dbReference>
<dbReference type="Gene3D" id="1.10.150.20">
    <property type="entry name" value="5' to 3' exonuclease, C-terminal subdomain"/>
    <property type="match status" value="1"/>
</dbReference>
<keyword evidence="2" id="KW-0227">DNA damage</keyword>
<dbReference type="InterPro" id="IPR043128">
    <property type="entry name" value="Rev_trsase/Diguanyl_cyclase"/>
</dbReference>
<dbReference type="NCBIfam" id="NF002955">
    <property type="entry name" value="PRK03609.1"/>
    <property type="match status" value="1"/>
</dbReference>
<dbReference type="Gene3D" id="3.30.1490.100">
    <property type="entry name" value="DNA polymerase, Y-family, little finger domain"/>
    <property type="match status" value="1"/>
</dbReference>
<dbReference type="InterPro" id="IPR024728">
    <property type="entry name" value="PolY_HhH_motif"/>
</dbReference>
<dbReference type="GO" id="GO:0009432">
    <property type="term" value="P:SOS response"/>
    <property type="evidence" value="ECO:0007669"/>
    <property type="project" value="UniProtKB-KW"/>
</dbReference>
<dbReference type="Pfam" id="PF11799">
    <property type="entry name" value="IMS_C"/>
    <property type="match status" value="1"/>
</dbReference>
<dbReference type="InterPro" id="IPR025188">
    <property type="entry name" value="DUF4113"/>
</dbReference>
<reference evidence="7" key="2">
    <citation type="submission" date="2015-03" db="EMBL/GenBank/DDBJ databases">
        <authorList>
            <person name="Welte C."/>
            <person name="de Graaf R."/>
            <person name="van den Bosch T.J.M."/>
            <person name="Op den Camp H."/>
            <person name="van Dam N."/>
            <person name="Jetten M."/>
        </authorList>
    </citation>
    <scope>NUCLEOTIDE SEQUENCE</scope>
    <source>
        <plasmid evidence="7">Drgb1</plasmid>
    </source>
</reference>
<evidence type="ECO:0000256" key="5">
    <source>
        <dbReference type="ARBA" id="ARBA00023236"/>
    </source>
</evidence>
<dbReference type="EC" id="2.7.7.7" evidence="7"/>
<protein>
    <submittedName>
        <fullName evidence="7">DNA polymerase IV</fullName>
        <ecNumber evidence="7">2.7.7.7</ecNumber>
    </submittedName>
</protein>
<dbReference type="InterPro" id="IPR036775">
    <property type="entry name" value="DNA_pol_Y-fam_lit_finger_sf"/>
</dbReference>
<keyword evidence="5" id="KW-0742">SOS response</keyword>
<dbReference type="GO" id="GO:0042276">
    <property type="term" value="P:error-prone translesion synthesis"/>
    <property type="evidence" value="ECO:0007669"/>
    <property type="project" value="TreeGrafter"/>
</dbReference>
<dbReference type="GO" id="GO:0005829">
    <property type="term" value="C:cytosol"/>
    <property type="evidence" value="ECO:0007669"/>
    <property type="project" value="TreeGrafter"/>
</dbReference>
<dbReference type="Gene3D" id="3.40.1170.60">
    <property type="match status" value="1"/>
</dbReference>
<dbReference type="AlphaFoldDB" id="A0A0K0MPT3"/>
<sequence>MFALVDVNSFYASCERIFRPDLANKPIIVLSNNDGCVIARSREIKKIGIKMGALFFEIRHLIKQYNIQVFSSNYTLYADISNRVMDTLSSFAPRVETYSIDEQFLDMSGMARNFQLEDYGRMIQKRILQVAHVPVGVGFAQTKTLAKLANHAAKTWTKTGGVVDLSNKTRQRTLMSLLPVNEVWGVGRKISKRLNAMGIITALDLANAETTMIHKVFGVVVERTVRELNGESCIELEEVKKTKEQIICSRSFGNKIKHYDDMHQAVCDYAERASEKLRAEKQLCSVVSTFIQTSYYAQGDQYYNHHSERLEYSSADTRDIINAAVSALNKIWKSGVRYHKAGIMLSDFSDSSVTQLNLFSENKPYKASEQLMKTLDQLNNSGIGKVWFAGKGIDTSWRMKREMLSPAYTTNITELPIVKI</sequence>
<dbReference type="PANTHER" id="PTHR11076">
    <property type="entry name" value="DNA REPAIR POLYMERASE UMUC / TRANSFERASE FAMILY MEMBER"/>
    <property type="match status" value="1"/>
</dbReference>
<keyword evidence="3" id="KW-0741">SOS mutagenesis</keyword>
<evidence type="ECO:0000259" key="6">
    <source>
        <dbReference type="PROSITE" id="PS50173"/>
    </source>
</evidence>
<gene>
    <name evidence="7" type="primary">dinB</name>
    <name evidence="7" type="ORF">pA_00004</name>
</gene>
<keyword evidence="7" id="KW-0614">Plasmid</keyword>
<dbReference type="Pfam" id="PF00817">
    <property type="entry name" value="IMS"/>
    <property type="match status" value="1"/>
</dbReference>
<dbReference type="GO" id="GO:0003684">
    <property type="term" value="F:damaged DNA binding"/>
    <property type="evidence" value="ECO:0007669"/>
    <property type="project" value="InterPro"/>
</dbReference>
<evidence type="ECO:0000256" key="4">
    <source>
        <dbReference type="ARBA" id="ARBA00023204"/>
    </source>
</evidence>
<dbReference type="Pfam" id="PF13438">
    <property type="entry name" value="DUF4113"/>
    <property type="match status" value="1"/>
</dbReference>
<dbReference type="InterPro" id="IPR043502">
    <property type="entry name" value="DNA/RNA_pol_sf"/>
</dbReference>
<dbReference type="EMBL" id="KP942676">
    <property type="protein sequence ID" value="AKG47444.1"/>
    <property type="molecule type" value="Genomic_DNA"/>
</dbReference>
<dbReference type="GO" id="GO:0006281">
    <property type="term" value="P:DNA repair"/>
    <property type="evidence" value="ECO:0007669"/>
    <property type="project" value="UniProtKB-KW"/>
</dbReference>
<dbReference type="CDD" id="cd01700">
    <property type="entry name" value="PolY_Pol_V_umuC"/>
    <property type="match status" value="1"/>
</dbReference>
<dbReference type="GO" id="GO:0003887">
    <property type="term" value="F:DNA-directed DNA polymerase activity"/>
    <property type="evidence" value="ECO:0007669"/>
    <property type="project" value="UniProtKB-EC"/>
</dbReference>
<dbReference type="PANTHER" id="PTHR11076:SF34">
    <property type="entry name" value="PROTEIN UMUC"/>
    <property type="match status" value="1"/>
</dbReference>
<dbReference type="InterPro" id="IPR001126">
    <property type="entry name" value="UmuC"/>
</dbReference>
<name>A0A0K0MPT3_PECCA</name>
<evidence type="ECO:0000313" key="7">
    <source>
        <dbReference type="EMBL" id="AKG47444.1"/>
    </source>
</evidence>
<evidence type="ECO:0000256" key="1">
    <source>
        <dbReference type="ARBA" id="ARBA00010945"/>
    </source>
</evidence>
<reference evidence="7" key="1">
    <citation type="journal article" date="2015" name="Environ. Microbiol.">
        <title>Plasmids from the gut microbiome of cabbage root fly larvae encode SaxA that catalyses the conversion of the plant toxin 2-phenylethyl isothiocyanate.</title>
        <authorList>
            <person name="Welte C.U."/>
            <person name="de Graaf R.M."/>
            <person name="van den Bosch T.J."/>
            <person name="Op den Camp H.J."/>
            <person name="van Dam N.M."/>
            <person name="Jetten M.S."/>
        </authorList>
    </citation>
    <scope>NUCLEOTIDE SEQUENCE</scope>
    <source>
        <plasmid evidence="7">Drgb1</plasmid>
    </source>
</reference>
<organism evidence="7">
    <name type="scientific">Pectobacterium carotovorum</name>
    <name type="common">Erwinia carotovora</name>
    <dbReference type="NCBI Taxonomy" id="554"/>
    <lineage>
        <taxon>Bacteria</taxon>
        <taxon>Pseudomonadati</taxon>
        <taxon>Pseudomonadota</taxon>
        <taxon>Gammaproteobacteria</taxon>
        <taxon>Enterobacterales</taxon>
        <taxon>Pectobacteriaceae</taxon>
        <taxon>Pectobacterium</taxon>
    </lineage>
</organism>
<dbReference type="InterPro" id="IPR050116">
    <property type="entry name" value="DNA_polymerase-Y"/>
</dbReference>
<evidence type="ECO:0000256" key="2">
    <source>
        <dbReference type="ARBA" id="ARBA00022763"/>
    </source>
</evidence>
<comment type="similarity">
    <text evidence="1">Belongs to the DNA polymerase type-Y family.</text>
</comment>
<dbReference type="Pfam" id="PF11798">
    <property type="entry name" value="IMS_HHH"/>
    <property type="match status" value="1"/>
</dbReference>
<dbReference type="SUPFAM" id="SSF56672">
    <property type="entry name" value="DNA/RNA polymerases"/>
    <property type="match status" value="1"/>
</dbReference>
<evidence type="ECO:0000256" key="3">
    <source>
        <dbReference type="ARBA" id="ARBA00023199"/>
    </source>
</evidence>